<dbReference type="Pfam" id="PF13420">
    <property type="entry name" value="Acetyltransf_4"/>
    <property type="match status" value="1"/>
</dbReference>
<evidence type="ECO:0000313" key="3">
    <source>
        <dbReference type="Proteomes" id="UP000256971"/>
    </source>
</evidence>
<dbReference type="EMBL" id="CP031555">
    <property type="protein sequence ID" value="AXO14082.1"/>
    <property type="molecule type" value="Genomic_DNA"/>
</dbReference>
<proteinExistence type="predicted"/>
<dbReference type="PROSITE" id="PS51186">
    <property type="entry name" value="GNAT"/>
    <property type="match status" value="1"/>
</dbReference>
<keyword evidence="3" id="KW-1185">Reference proteome</keyword>
<sequence length="190" mass="20854">MPSNTAAQDVATALLPNITIRDATLDDIPAITAIYRHHVLHGTASFEETAPDEAEISNRFAAIRDKGLPYLVAIRSNTIVGYCYAGNYRPRTAYRHTVENSIYVAHDCVGKGVGSLLMAALIKRCEGGPWRQMVAAIGDSANKASISLHQRHGFEIVGTFKKVGYKFDRWLDSVLMQRPLGDDSPIIPKT</sequence>
<dbReference type="InterPro" id="IPR000182">
    <property type="entry name" value="GNAT_dom"/>
</dbReference>
<reference evidence="2 3" key="1">
    <citation type="submission" date="2018-08" db="EMBL/GenBank/DDBJ databases">
        <title>Complete genome sequence of type strain Thalassospira indica MCCC 1A01103T, isolated from isolated from deep seawater of the Indian Ocean.</title>
        <authorList>
            <person name="Liu Y."/>
        </authorList>
    </citation>
    <scope>NUCLEOTIDE SEQUENCE [LARGE SCALE GENOMIC DNA]</scope>
    <source>
        <strain evidence="2 3">PB8BT</strain>
    </source>
</reference>
<name>A0ABN5NEG6_9PROT</name>
<dbReference type="PANTHER" id="PTHR43072">
    <property type="entry name" value="N-ACETYLTRANSFERASE"/>
    <property type="match status" value="1"/>
</dbReference>
<protein>
    <submittedName>
        <fullName evidence="2">N-acetyltransferase</fullName>
    </submittedName>
</protein>
<accession>A0ABN5NEG6</accession>
<dbReference type="RefSeq" id="WP_064789298.1">
    <property type="nucleotide sequence ID" value="NZ_CP031555.1"/>
</dbReference>
<organism evidence="2 3">
    <name type="scientific">Thalassospira indica</name>
    <dbReference type="NCBI Taxonomy" id="1891279"/>
    <lineage>
        <taxon>Bacteria</taxon>
        <taxon>Pseudomonadati</taxon>
        <taxon>Pseudomonadota</taxon>
        <taxon>Alphaproteobacteria</taxon>
        <taxon>Rhodospirillales</taxon>
        <taxon>Thalassospiraceae</taxon>
        <taxon>Thalassospira</taxon>
    </lineage>
</organism>
<dbReference type="SUPFAM" id="SSF55729">
    <property type="entry name" value="Acyl-CoA N-acyltransferases (Nat)"/>
    <property type="match status" value="1"/>
</dbReference>
<dbReference type="CDD" id="cd04301">
    <property type="entry name" value="NAT_SF"/>
    <property type="match status" value="1"/>
</dbReference>
<gene>
    <name evidence="2" type="ORF">DY252_07440</name>
</gene>
<dbReference type="PANTHER" id="PTHR43072:SF8">
    <property type="entry name" value="ACYLTRANSFERASE FABY-RELATED"/>
    <property type="match status" value="1"/>
</dbReference>
<feature type="domain" description="N-acetyltransferase" evidence="1">
    <location>
        <begin position="18"/>
        <end position="181"/>
    </location>
</feature>
<evidence type="ECO:0000259" key="1">
    <source>
        <dbReference type="PROSITE" id="PS51186"/>
    </source>
</evidence>
<dbReference type="InterPro" id="IPR016181">
    <property type="entry name" value="Acyl_CoA_acyltransferase"/>
</dbReference>
<evidence type="ECO:0000313" key="2">
    <source>
        <dbReference type="EMBL" id="AXO14082.1"/>
    </source>
</evidence>
<dbReference type="Proteomes" id="UP000256971">
    <property type="component" value="Chromosome"/>
</dbReference>
<dbReference type="Gene3D" id="3.40.630.30">
    <property type="match status" value="1"/>
</dbReference>